<dbReference type="PANTHER" id="PTHR37464">
    <property type="entry name" value="BLL2463 PROTEIN"/>
    <property type="match status" value="1"/>
</dbReference>
<dbReference type="InterPro" id="IPR029062">
    <property type="entry name" value="Class_I_gatase-like"/>
</dbReference>
<feature type="domain" description="DUF4159" evidence="3">
    <location>
        <begin position="706"/>
        <end position="901"/>
    </location>
</feature>
<feature type="transmembrane region" description="Helical" evidence="1">
    <location>
        <begin position="658"/>
        <end position="677"/>
    </location>
</feature>
<evidence type="ECO:0000259" key="3">
    <source>
        <dbReference type="Pfam" id="PF13709"/>
    </source>
</evidence>
<organism evidence="4 5">
    <name type="scientific">Caenispirillum salinarum AK4</name>
    <dbReference type="NCBI Taxonomy" id="1238182"/>
    <lineage>
        <taxon>Bacteria</taxon>
        <taxon>Pseudomonadati</taxon>
        <taxon>Pseudomonadota</taxon>
        <taxon>Alphaproteobacteria</taxon>
        <taxon>Rhodospirillales</taxon>
        <taxon>Novispirillaceae</taxon>
        <taxon>Caenispirillum</taxon>
    </lineage>
</organism>
<evidence type="ECO:0000256" key="1">
    <source>
        <dbReference type="SAM" id="Phobius"/>
    </source>
</evidence>
<dbReference type="SUPFAM" id="SSF52317">
    <property type="entry name" value="Class I glutamine amidotransferase-like"/>
    <property type="match status" value="1"/>
</dbReference>
<gene>
    <name evidence="4" type="ORF">C882_2233</name>
</gene>
<dbReference type="Gene3D" id="3.40.50.12140">
    <property type="entry name" value="Domain of unknown function DUF4159"/>
    <property type="match status" value="1"/>
</dbReference>
<reference evidence="4 5" key="1">
    <citation type="journal article" date="2013" name="Genome Announc.">
        <title>Draft Genome Sequence of an Alphaproteobacterium, Caenispirillum salinarum AK4(T), Isolated from a Solar Saltern.</title>
        <authorList>
            <person name="Khatri I."/>
            <person name="Singh A."/>
            <person name="Korpole S."/>
            <person name="Pinnaka A.K."/>
            <person name="Subramanian S."/>
        </authorList>
    </citation>
    <scope>NUCLEOTIDE SEQUENCE [LARGE SCALE GENOMIC DNA]</scope>
    <source>
        <strain evidence="4 5">AK4</strain>
    </source>
</reference>
<dbReference type="OrthoDB" id="9773014at2"/>
<accession>K9HD14</accession>
<dbReference type="NCBIfam" id="TIGR02226">
    <property type="entry name" value="two_anch"/>
    <property type="match status" value="1"/>
</dbReference>
<dbReference type="PANTHER" id="PTHR37464:SF1">
    <property type="entry name" value="BLL2463 PROTEIN"/>
    <property type="match status" value="1"/>
</dbReference>
<dbReference type="STRING" id="1238182.C882_2233"/>
<dbReference type="EMBL" id="ANHY01000026">
    <property type="protein sequence ID" value="EKV26606.1"/>
    <property type="molecule type" value="Genomic_DNA"/>
</dbReference>
<dbReference type="InterPro" id="IPR011933">
    <property type="entry name" value="Double_TM_dom"/>
</dbReference>
<comment type="caution">
    <text evidence="4">The sequence shown here is derived from an EMBL/GenBank/DDBJ whole genome shotgun (WGS) entry which is preliminary data.</text>
</comment>
<dbReference type="InterPro" id="IPR024163">
    <property type="entry name" value="Aerotolerance_reg_N"/>
</dbReference>
<evidence type="ECO:0000259" key="2">
    <source>
        <dbReference type="Pfam" id="PF07584"/>
    </source>
</evidence>
<dbReference type="Gene3D" id="3.40.50.880">
    <property type="match status" value="1"/>
</dbReference>
<feature type="transmembrane region" description="Helical" evidence="1">
    <location>
        <begin position="6"/>
        <end position="28"/>
    </location>
</feature>
<dbReference type="Pfam" id="PF07584">
    <property type="entry name" value="BatA"/>
    <property type="match status" value="1"/>
</dbReference>
<dbReference type="RefSeq" id="WP_009542628.1">
    <property type="nucleotide sequence ID" value="NZ_ANHY01000026.1"/>
</dbReference>
<dbReference type="AlphaFoldDB" id="K9HD14"/>
<keyword evidence="1" id="KW-1133">Transmembrane helix</keyword>
<keyword evidence="5" id="KW-1185">Reference proteome</keyword>
<name>K9HD14_9PROT</name>
<dbReference type="CDD" id="cd03143">
    <property type="entry name" value="A4_beta-galactosidase_middle_domain"/>
    <property type="match status" value="1"/>
</dbReference>
<dbReference type="InterPro" id="IPR025297">
    <property type="entry name" value="DUF4159"/>
</dbReference>
<keyword evidence="1" id="KW-0812">Transmembrane</keyword>
<feature type="domain" description="Aerotolerance regulator N-terminal" evidence="2">
    <location>
        <begin position="7"/>
        <end position="81"/>
    </location>
</feature>
<dbReference type="Pfam" id="PF13709">
    <property type="entry name" value="DUF4159"/>
    <property type="match status" value="1"/>
</dbReference>
<keyword evidence="1" id="KW-0472">Membrane</keyword>
<feature type="transmembrane region" description="Helical" evidence="1">
    <location>
        <begin position="623"/>
        <end position="646"/>
    </location>
</feature>
<sequence length="921" mass="97751">MWTLGPIAFAAPWVLAALILLPALWFLLRVTPPAPRRMTFPALRLLLGLQAREDVTARTPWWLILLRLLIVVLVIVGLARPLLNPVAGADGGGPLLLVVDDGWASAADWPARRQAALDLVSRADREGRPVQLLTTAPPPDGDPMTAGNLGAAAELRPALQSLTPNPWPVDHERAREVVRGLSFEGSAAVVWLSDGLETEKSAALAETLQRLGSLTVLTGGSGTMLLDRPEREGDGLLLTARRAAGDDAPERTVAARVLDAQGRGVARAELTFAPGETTASARADVPADLLNAIGRVDLEGVASAGAVVLLDDTWRRRPVGLASGSPMGADLPLLGDIYYLERALDRVAETRQGTVEALLDRPLAMLAIADSGPVQGAQARRLSEWVEAGGVLVRFAGPRLEQNVVTDPLLPVRLRGGGRQFGGTLTWSDPVTLAPFPDDSPFAGLRVPDDVSVSAQVLAEPSPSLPDKTWARLTDGTPLVTAEPLGQGWVVLFHTTANAEWSSLPLSGLFPAMMERLLSLSPGVAGAEAGDDAGRPLPPLSLLDAFGRLSEPPGTARAVTPAGLAALELGPAHPPGYYGTPQNRRAVNLVDHVPPLEALSGLPRGVERATVADIGREVELRPWLLLAALILALVDWVVSYALRGLSPRPPRRIPAPKGGAGAAAVMLAAGLSALLALGPGPVRAQEDAPPADPASDRALEAVLDTRLAWVRTGDSTVDDMTEAGMRGLTRVLAARSSAELAEPMAVDPETDRLLFFPMIYWPVTEGGMRLSVSARAKVNDYLRHGGMILFDTRETPPQDVQATLAQFDIPPLVRLPEDHVVTRSFYLLSETPGRYADVTLWVEPPGGGNDGVSSVIIGNGDWAAAWARSPQGAYLAPVVPGGERQREVAYRFGVNLVMYALTGNYKADQVHLPAIMERLTQ</sequence>
<dbReference type="PATRIC" id="fig|1238182.3.peg.4187"/>
<protein>
    <submittedName>
        <fullName evidence="4">Membrane protein, putative</fullName>
    </submittedName>
</protein>
<evidence type="ECO:0000313" key="4">
    <source>
        <dbReference type="EMBL" id="EKV26606.1"/>
    </source>
</evidence>
<feature type="transmembrane region" description="Helical" evidence="1">
    <location>
        <begin position="61"/>
        <end position="79"/>
    </location>
</feature>
<proteinExistence type="predicted"/>
<evidence type="ECO:0000313" key="5">
    <source>
        <dbReference type="Proteomes" id="UP000009881"/>
    </source>
</evidence>
<dbReference type="eggNOG" id="ENOG502Z7KE">
    <property type="taxonomic scope" value="Bacteria"/>
</dbReference>
<dbReference type="Proteomes" id="UP000009881">
    <property type="component" value="Unassembled WGS sequence"/>
</dbReference>